<protein>
    <recommendedName>
        <fullName evidence="5">DUF1254 domain-containing protein</fullName>
    </recommendedName>
</protein>
<reference evidence="3 4" key="1">
    <citation type="submission" date="2023-05" db="EMBL/GenBank/DDBJ databases">
        <title>A 100% complete, gapless, phased diploid assembly of the Scenedesmus obliquus UTEX 3031 genome.</title>
        <authorList>
            <person name="Biondi T.C."/>
            <person name="Hanschen E.R."/>
            <person name="Kwon T."/>
            <person name="Eng W."/>
            <person name="Kruse C.P.S."/>
            <person name="Koehler S.I."/>
            <person name="Kunde Y."/>
            <person name="Gleasner C.D."/>
            <person name="You Mak K.T."/>
            <person name="Polle J."/>
            <person name="Hovde B.T."/>
            <person name="Starkenburg S.R."/>
        </authorList>
    </citation>
    <scope>NUCLEOTIDE SEQUENCE [LARGE SCALE GENOMIC DNA]</scope>
    <source>
        <strain evidence="3 4">DOE0152z</strain>
    </source>
</reference>
<feature type="domain" description="DUF1254" evidence="2">
    <location>
        <begin position="14"/>
        <end position="151"/>
    </location>
</feature>
<dbReference type="Pfam" id="PF06742">
    <property type="entry name" value="DUF1214"/>
    <property type="match status" value="1"/>
</dbReference>
<evidence type="ECO:0000259" key="1">
    <source>
        <dbReference type="Pfam" id="PF06742"/>
    </source>
</evidence>
<evidence type="ECO:0000259" key="2">
    <source>
        <dbReference type="Pfam" id="PF06863"/>
    </source>
</evidence>
<dbReference type="InterPro" id="IPR037050">
    <property type="entry name" value="DUF1254_sf"/>
</dbReference>
<dbReference type="Gene3D" id="2.60.120.600">
    <property type="entry name" value="Domain of unknown function DUF1214, C-terminal domain"/>
    <property type="match status" value="1"/>
</dbReference>
<dbReference type="SUPFAM" id="SSF160935">
    <property type="entry name" value="VPA0735-like"/>
    <property type="match status" value="1"/>
</dbReference>
<dbReference type="PANTHER" id="PTHR36509:SF2">
    <property type="entry name" value="BLL3101 PROTEIN"/>
    <property type="match status" value="1"/>
</dbReference>
<gene>
    <name evidence="3" type="ORF">OEZ85_003619</name>
</gene>
<sequence length="434" mass="45927">MSQAAQSATKPGGVNTLLNVPTLVTPQNQAAFNIVAPNCDTLYTTSWLDLTAGPQMLGAPNTNGRYYVMELLDFYTNVFGNPGAPTTGTAASKWVVLPPAYKRSALPRALWKLQMYRSNTTGVWLLGRTYVANQSDLAAAREVQQQYSLSPAMPPPGNATGNSTALTHLQRAVTAANALLQQAVWQLGSVSNSTPAFAAIMGLAKAFPPSLGTAGPLALAPSLALSCARGLNQTRLSVRQQAVLQAGSKLGQACNTSYASSGDIGVSQASGWSYTTKAGTYGSDYILRAAVALVGVGANEPNITVYGANRRDADMQALNGNQTYSVAFASVPPAEYFPLLTLYSAQTNMLMSNAYSNRSVLNFNATPGLQWNKDGSIDVYPSSKPPGPAGSKQLANWLPAGENEQYWAALRLYGLSYEVVNGSYPLPPIVRVQP</sequence>
<evidence type="ECO:0000313" key="4">
    <source>
        <dbReference type="Proteomes" id="UP001244341"/>
    </source>
</evidence>
<dbReference type="Gene3D" id="2.60.40.1610">
    <property type="entry name" value="Domain of unknown function DUF1254"/>
    <property type="match status" value="1"/>
</dbReference>
<accession>A0ABY8UCQ4</accession>
<feature type="domain" description="DUF1214" evidence="1">
    <location>
        <begin position="305"/>
        <end position="414"/>
    </location>
</feature>
<dbReference type="InterPro" id="IPR010679">
    <property type="entry name" value="DUF1254"/>
</dbReference>
<proteinExistence type="predicted"/>
<dbReference type="InterPro" id="IPR037049">
    <property type="entry name" value="DUF1214_C_sf"/>
</dbReference>
<evidence type="ECO:0000313" key="3">
    <source>
        <dbReference type="EMBL" id="WIA18950.1"/>
    </source>
</evidence>
<name>A0ABY8UCQ4_TETOB</name>
<dbReference type="EMBL" id="CP126217">
    <property type="protein sequence ID" value="WIA18950.1"/>
    <property type="molecule type" value="Genomic_DNA"/>
</dbReference>
<dbReference type="PANTHER" id="PTHR36509">
    <property type="entry name" value="BLL3101 PROTEIN"/>
    <property type="match status" value="1"/>
</dbReference>
<organism evidence="3 4">
    <name type="scientific">Tetradesmus obliquus</name>
    <name type="common">Green alga</name>
    <name type="synonym">Acutodesmus obliquus</name>
    <dbReference type="NCBI Taxonomy" id="3088"/>
    <lineage>
        <taxon>Eukaryota</taxon>
        <taxon>Viridiplantae</taxon>
        <taxon>Chlorophyta</taxon>
        <taxon>core chlorophytes</taxon>
        <taxon>Chlorophyceae</taxon>
        <taxon>CS clade</taxon>
        <taxon>Sphaeropleales</taxon>
        <taxon>Scenedesmaceae</taxon>
        <taxon>Tetradesmus</taxon>
    </lineage>
</organism>
<dbReference type="InterPro" id="IPR010621">
    <property type="entry name" value="DUF1214"/>
</dbReference>
<dbReference type="Proteomes" id="UP001244341">
    <property type="component" value="Chromosome 10b"/>
</dbReference>
<keyword evidence="4" id="KW-1185">Reference proteome</keyword>
<dbReference type="Pfam" id="PF06863">
    <property type="entry name" value="DUF1254"/>
    <property type="match status" value="1"/>
</dbReference>
<evidence type="ECO:0008006" key="5">
    <source>
        <dbReference type="Google" id="ProtNLM"/>
    </source>
</evidence>